<proteinExistence type="predicted"/>
<dbReference type="AlphaFoldDB" id="A0A4P7LFS2"/>
<protein>
    <recommendedName>
        <fullName evidence="3">NTF2 fold immunity protein domain-containing protein</fullName>
    </recommendedName>
</protein>
<dbReference type="EMBL" id="CP038636">
    <property type="protein sequence ID" value="QBY55034.1"/>
    <property type="molecule type" value="Genomic_DNA"/>
</dbReference>
<keyword evidence="1" id="KW-0614">Plasmid</keyword>
<name>A0A4P7LFS2_9BURK</name>
<sequence length="276" mass="30620">MLKWFKNLGAPSVGPDYRHVDSRGKAEDLCKRGELMKLLLMPLEFGGEDILPNTVYVPAHAAESKARIDQRTVVPLAQKGQIRRYSATPEYEGKSFIPSMIRISASDPGHFEASVAVRGKALQEPEAPPQPEAPLPEFAPAAASLDGLEPEDVVRAFIADYERWNDFVNQANAQDTFQGIDAAESAYNALISKYCPPGHRPQPVSFGDDCSHDNREAILDTEFGAVNACIVRTRHTKTKHNVTFTADYEYHLHEAGSRWFLTSILYVDAEGKYEGL</sequence>
<geneLocation type="plasmid" evidence="1">
    <name>unnamed1</name>
</geneLocation>
<dbReference type="OrthoDB" id="6194342at2"/>
<accession>A0A4P7LFS2</accession>
<organism evidence="1 2">
    <name type="scientific">Cupriavidus oxalaticus</name>
    <dbReference type="NCBI Taxonomy" id="96344"/>
    <lineage>
        <taxon>Bacteria</taxon>
        <taxon>Pseudomonadati</taxon>
        <taxon>Pseudomonadota</taxon>
        <taxon>Betaproteobacteria</taxon>
        <taxon>Burkholderiales</taxon>
        <taxon>Burkholderiaceae</taxon>
        <taxon>Cupriavidus</taxon>
    </lineage>
</organism>
<gene>
    <name evidence="1" type="ORF">E0W60_28115</name>
</gene>
<reference evidence="1 2" key="1">
    <citation type="submission" date="2019-03" db="EMBL/GenBank/DDBJ databases">
        <title>Efficiently degradation of phenoxyalkanoic acid herbicides by Cupriavidus oxalaticus strain X32.</title>
        <authorList>
            <person name="Sheng X."/>
        </authorList>
    </citation>
    <scope>NUCLEOTIDE SEQUENCE [LARGE SCALE GENOMIC DNA]</scope>
    <source>
        <strain evidence="1 2">X32</strain>
        <plasmid evidence="1 2">unnamed1</plasmid>
    </source>
</reference>
<dbReference type="KEGG" id="cox:E0W60_28115"/>
<dbReference type="Proteomes" id="UP000295294">
    <property type="component" value="Plasmid unnamed1"/>
</dbReference>
<evidence type="ECO:0008006" key="3">
    <source>
        <dbReference type="Google" id="ProtNLM"/>
    </source>
</evidence>
<evidence type="ECO:0000313" key="1">
    <source>
        <dbReference type="EMBL" id="QBY55034.1"/>
    </source>
</evidence>
<evidence type="ECO:0000313" key="2">
    <source>
        <dbReference type="Proteomes" id="UP000295294"/>
    </source>
</evidence>